<sequence>MAGFASLLSEPFFSIQYDPEKACFARNIPRNAEDLGGGKFRRDGESFRLPEDHAGEYQIFESKIINARDAAALARRGYNPLIKTGPSMAERGDRLMELGINGGLPALGKKMRPGARVDIRKLPQEAELCIIWQEKIPQAKWLPLEGLPNYRFYDNKIYEVIPDDALSRLFPLRPDGSRSALVLKDEEIPAFADDYAKLIYVFAEEKLYSFLSQNNLFVDGAKISLILRCAPVMENGVGRAMASPALKYGKKLYSPQVLSKKFRQRYMALDNQWVRREALESIGIGPLGRYISGEALSPFKVKPKEIIQRGSEKTQGLWQGFEWDKDRWVRYGSENEIFCSHLEFLRVWGIQGGIVSGGREKTASYTAEWLRSIEGETSKQRVLLIVPKSFWDHWLKKELPRLFFERHDSAAAVWDPAFRGIGVAFYSEISKHKNTVPWDIIVPIGMEEALAGETGFRDDLYQAICQIPARLRLGVFFSPAEIYKVNNSKTLKAFFGIRGNLTEFEKYLIRECGDFLSVPQGFEYGGINILRPPSPWGKDQKLPDNCFVIGSGRFIIESRFQNIPYHFVSEASDKKLRDIILCMGGRKPEEAMAELGQFLIKAQSKQKELKKYLPQWLLDFAVIYKCPLADLKDFLGFENTPPILRDLYLHKKYIEENNILKFKDFSFLIPQKILVGAFRRSDDGHLLDEAIESAVNTADRMLRSNYGKKLLEFFYPLPARKESFRAFEKIDGMGKNVYTAEWISFSHHKPLKAFLGALSVWIEHRLRKEKDFGPSENTPMLDPLWGYLSGLGQEPKAEDSIVRIELESEKIKRLREESNAVMELLKVENPLDYSEYRMENFETLSSAILLGDETEAGVKNNFSMPAFIETLGEADKACLELISAGASQKDIEELALGWGTMAEVIIDGINEHFIEEKGDLLIENTLDEKPLIQAEYRDEVLWALTFQKD</sequence>
<dbReference type="InParanoid" id="F5YG52"/>
<dbReference type="KEGG" id="taz:TREAZ_0026"/>
<reference evidence="3 4" key="2">
    <citation type="journal article" date="2011" name="ISME J.">
        <title>RNA-seq reveals cooperative metabolic interactions between two termite-gut spirochete species in co-culture.</title>
        <authorList>
            <person name="Rosenthal A.Z."/>
            <person name="Matson E.G."/>
            <person name="Eldar A."/>
            <person name="Leadbetter J.R."/>
        </authorList>
    </citation>
    <scope>NUCLEOTIDE SEQUENCE [LARGE SCALE GENOMIC DNA]</scope>
    <source>
        <strain evidence="4">ATCC BAA-888 / DSM 13862 / ZAS-9</strain>
    </source>
</reference>
<reference evidence="4" key="1">
    <citation type="submission" date="2009-12" db="EMBL/GenBank/DDBJ databases">
        <title>Complete sequence of Treponema azotonutricium strain ZAS-9.</title>
        <authorList>
            <person name="Tetu S.G."/>
            <person name="Matson E."/>
            <person name="Ren Q."/>
            <person name="Seshadri R."/>
            <person name="Elbourne L."/>
            <person name="Hassan K.A."/>
            <person name="Durkin A."/>
            <person name="Radune D."/>
            <person name="Mohamoud Y."/>
            <person name="Shay R."/>
            <person name="Jin S."/>
            <person name="Zhang X."/>
            <person name="Lucey K."/>
            <person name="Ballor N.R."/>
            <person name="Ottesen E."/>
            <person name="Rosenthal R."/>
            <person name="Allen A."/>
            <person name="Leadbetter J.R."/>
            <person name="Paulsen I.T."/>
        </authorList>
    </citation>
    <scope>NUCLEOTIDE SEQUENCE [LARGE SCALE GENOMIC DNA]</scope>
    <source>
        <strain evidence="4">ATCC BAA-888 / DSM 13862 / ZAS-9</strain>
    </source>
</reference>
<keyword evidence="4" id="KW-1185">Reference proteome</keyword>
<gene>
    <name evidence="3" type="ordered locus">TREAZ_0026</name>
</gene>
<evidence type="ECO:0000259" key="2">
    <source>
        <dbReference type="Pfam" id="PF15615"/>
    </source>
</evidence>
<dbReference type="STRING" id="545695.TREAZ_0026"/>
<dbReference type="Pfam" id="PF15615">
    <property type="entry name" value="TerB_C"/>
    <property type="match status" value="1"/>
</dbReference>
<evidence type="ECO:0000313" key="4">
    <source>
        <dbReference type="Proteomes" id="UP000009222"/>
    </source>
</evidence>
<evidence type="ECO:0000313" key="3">
    <source>
        <dbReference type="EMBL" id="AEF82680.1"/>
    </source>
</evidence>
<accession>F5YG52</accession>
<dbReference type="AlphaFoldDB" id="F5YG52"/>
<feature type="domain" description="TerB-C" evidence="2">
    <location>
        <begin position="793"/>
        <end position="940"/>
    </location>
</feature>
<dbReference type="InterPro" id="IPR028932">
    <property type="entry name" value="TerB-C"/>
</dbReference>
<feature type="coiled-coil region" evidence="1">
    <location>
        <begin position="797"/>
        <end position="824"/>
    </location>
</feature>
<dbReference type="HOGENOM" id="CLU_310119_0_0_12"/>
<dbReference type="Proteomes" id="UP000009222">
    <property type="component" value="Chromosome"/>
</dbReference>
<dbReference type="RefSeq" id="WP_015711893.1">
    <property type="nucleotide sequence ID" value="NC_015577.1"/>
</dbReference>
<protein>
    <recommendedName>
        <fullName evidence="2">TerB-C domain-containing protein</fullName>
    </recommendedName>
</protein>
<keyword evidence="1" id="KW-0175">Coiled coil</keyword>
<dbReference type="EMBL" id="CP001841">
    <property type="protein sequence ID" value="AEF82680.1"/>
    <property type="molecule type" value="Genomic_DNA"/>
</dbReference>
<proteinExistence type="predicted"/>
<evidence type="ECO:0000256" key="1">
    <source>
        <dbReference type="SAM" id="Coils"/>
    </source>
</evidence>
<organism evidence="3 4">
    <name type="scientific">Leadbettera azotonutricia (strain ATCC BAA-888 / DSM 13862 / ZAS-9)</name>
    <name type="common">Treponema azotonutricium</name>
    <dbReference type="NCBI Taxonomy" id="545695"/>
    <lineage>
        <taxon>Bacteria</taxon>
        <taxon>Pseudomonadati</taxon>
        <taxon>Spirochaetota</taxon>
        <taxon>Spirochaetia</taxon>
        <taxon>Spirochaetales</taxon>
        <taxon>Breznakiellaceae</taxon>
        <taxon>Leadbettera</taxon>
    </lineage>
</organism>
<name>F5YG52_LEAAZ</name>